<evidence type="ECO:0008006" key="3">
    <source>
        <dbReference type="Google" id="ProtNLM"/>
    </source>
</evidence>
<proteinExistence type="predicted"/>
<sequence>MLTAYAPLPLGYRRRATGRLPPCLVATDKKSSSAIPGYCYAARFRPAKLGYKPTIRLISYCDLGHRSKGIESLLLKKVLRALTDWEPGTDYTMCSAVGKVGVKTALATMAVDETGPGGGLTLKRFYERYGFEQAGRPKYAGYQFRRR</sequence>
<accession>A0A9P4PPQ2</accession>
<dbReference type="Proteomes" id="UP000799764">
    <property type="component" value="Unassembled WGS sequence"/>
</dbReference>
<dbReference type="EMBL" id="MU001497">
    <property type="protein sequence ID" value="KAF2446988.1"/>
    <property type="molecule type" value="Genomic_DNA"/>
</dbReference>
<organism evidence="1 2">
    <name type="scientific">Karstenula rhodostoma CBS 690.94</name>
    <dbReference type="NCBI Taxonomy" id="1392251"/>
    <lineage>
        <taxon>Eukaryota</taxon>
        <taxon>Fungi</taxon>
        <taxon>Dikarya</taxon>
        <taxon>Ascomycota</taxon>
        <taxon>Pezizomycotina</taxon>
        <taxon>Dothideomycetes</taxon>
        <taxon>Pleosporomycetidae</taxon>
        <taxon>Pleosporales</taxon>
        <taxon>Massarineae</taxon>
        <taxon>Didymosphaeriaceae</taxon>
        <taxon>Karstenula</taxon>
    </lineage>
</organism>
<gene>
    <name evidence="1" type="ORF">P171DRAFT_511017</name>
</gene>
<comment type="caution">
    <text evidence="1">The sequence shown here is derived from an EMBL/GenBank/DDBJ whole genome shotgun (WGS) entry which is preliminary data.</text>
</comment>
<protein>
    <recommendedName>
        <fullName evidence="3">N-acetyltransferase domain-containing protein</fullName>
    </recommendedName>
</protein>
<dbReference type="Gene3D" id="3.40.630.30">
    <property type="match status" value="1"/>
</dbReference>
<dbReference type="OrthoDB" id="2129362at2759"/>
<evidence type="ECO:0000313" key="1">
    <source>
        <dbReference type="EMBL" id="KAF2446988.1"/>
    </source>
</evidence>
<dbReference type="AlphaFoldDB" id="A0A9P4PPQ2"/>
<evidence type="ECO:0000313" key="2">
    <source>
        <dbReference type="Proteomes" id="UP000799764"/>
    </source>
</evidence>
<reference evidence="1" key="1">
    <citation type="journal article" date="2020" name="Stud. Mycol.">
        <title>101 Dothideomycetes genomes: a test case for predicting lifestyles and emergence of pathogens.</title>
        <authorList>
            <person name="Haridas S."/>
            <person name="Albert R."/>
            <person name="Binder M."/>
            <person name="Bloem J."/>
            <person name="Labutti K."/>
            <person name="Salamov A."/>
            <person name="Andreopoulos B."/>
            <person name="Baker S."/>
            <person name="Barry K."/>
            <person name="Bills G."/>
            <person name="Bluhm B."/>
            <person name="Cannon C."/>
            <person name="Castanera R."/>
            <person name="Culley D."/>
            <person name="Daum C."/>
            <person name="Ezra D."/>
            <person name="Gonzalez J."/>
            <person name="Henrissat B."/>
            <person name="Kuo A."/>
            <person name="Liang C."/>
            <person name="Lipzen A."/>
            <person name="Lutzoni F."/>
            <person name="Magnuson J."/>
            <person name="Mondo S."/>
            <person name="Nolan M."/>
            <person name="Ohm R."/>
            <person name="Pangilinan J."/>
            <person name="Park H.-J."/>
            <person name="Ramirez L."/>
            <person name="Alfaro M."/>
            <person name="Sun H."/>
            <person name="Tritt A."/>
            <person name="Yoshinaga Y."/>
            <person name="Zwiers L.-H."/>
            <person name="Turgeon B."/>
            <person name="Goodwin S."/>
            <person name="Spatafora J."/>
            <person name="Crous P."/>
            <person name="Grigoriev I."/>
        </authorList>
    </citation>
    <scope>NUCLEOTIDE SEQUENCE</scope>
    <source>
        <strain evidence="1">CBS 690.94</strain>
    </source>
</reference>
<keyword evidence="2" id="KW-1185">Reference proteome</keyword>
<name>A0A9P4PPQ2_9PLEO</name>